<dbReference type="Proteomes" id="UP001431783">
    <property type="component" value="Unassembled WGS sequence"/>
</dbReference>
<comment type="caution">
    <text evidence="2">The sequence shown here is derived from an EMBL/GenBank/DDBJ whole genome shotgun (WGS) entry which is preliminary data.</text>
</comment>
<accession>A0AAW1UPT1</accession>
<organism evidence="2 3">
    <name type="scientific">Henosepilachna vigintioctopunctata</name>
    <dbReference type="NCBI Taxonomy" id="420089"/>
    <lineage>
        <taxon>Eukaryota</taxon>
        <taxon>Metazoa</taxon>
        <taxon>Ecdysozoa</taxon>
        <taxon>Arthropoda</taxon>
        <taxon>Hexapoda</taxon>
        <taxon>Insecta</taxon>
        <taxon>Pterygota</taxon>
        <taxon>Neoptera</taxon>
        <taxon>Endopterygota</taxon>
        <taxon>Coleoptera</taxon>
        <taxon>Polyphaga</taxon>
        <taxon>Cucujiformia</taxon>
        <taxon>Coccinelloidea</taxon>
        <taxon>Coccinellidae</taxon>
        <taxon>Epilachninae</taxon>
        <taxon>Epilachnini</taxon>
        <taxon>Henosepilachna</taxon>
    </lineage>
</organism>
<keyword evidence="3" id="KW-1185">Reference proteome</keyword>
<dbReference type="AlphaFoldDB" id="A0AAW1UPT1"/>
<feature type="region of interest" description="Disordered" evidence="1">
    <location>
        <begin position="495"/>
        <end position="531"/>
    </location>
</feature>
<feature type="compositionally biased region" description="Polar residues" evidence="1">
    <location>
        <begin position="610"/>
        <end position="620"/>
    </location>
</feature>
<gene>
    <name evidence="2" type="ORF">WA026_011000</name>
</gene>
<reference evidence="2 3" key="1">
    <citation type="submission" date="2023-03" db="EMBL/GenBank/DDBJ databases">
        <title>Genome insight into feeding habits of ladybird beetles.</title>
        <authorList>
            <person name="Li H.-S."/>
            <person name="Huang Y.-H."/>
            <person name="Pang H."/>
        </authorList>
    </citation>
    <scope>NUCLEOTIDE SEQUENCE [LARGE SCALE GENOMIC DNA]</scope>
    <source>
        <strain evidence="2">SYSU_2023b</strain>
        <tissue evidence="2">Whole body</tissue>
    </source>
</reference>
<dbReference type="EMBL" id="JARQZJ010000095">
    <property type="protein sequence ID" value="KAK9885507.1"/>
    <property type="molecule type" value="Genomic_DNA"/>
</dbReference>
<evidence type="ECO:0000313" key="3">
    <source>
        <dbReference type="Proteomes" id="UP001431783"/>
    </source>
</evidence>
<evidence type="ECO:0000256" key="1">
    <source>
        <dbReference type="SAM" id="MobiDB-lite"/>
    </source>
</evidence>
<evidence type="ECO:0000313" key="2">
    <source>
        <dbReference type="EMBL" id="KAK9885507.1"/>
    </source>
</evidence>
<feature type="region of interest" description="Disordered" evidence="1">
    <location>
        <begin position="586"/>
        <end position="620"/>
    </location>
</feature>
<proteinExistence type="predicted"/>
<feature type="compositionally biased region" description="Polar residues" evidence="1">
    <location>
        <begin position="586"/>
        <end position="603"/>
    </location>
</feature>
<protein>
    <submittedName>
        <fullName evidence="2">Uncharacterized protein</fullName>
    </submittedName>
</protein>
<sequence length="885" mass="101215">MPKLLLGNAEHNNVNTSLRHIVLESIFDILNLKQSEVQFIPLRSNSKTAESRRLLKRSVYLQNNHKKNEVTRKLREISEPEVGRGLSSAKDEPAEVIPRRRKKKKVLEANCSKYSGFFLMQLNINDITKNYTHDMSISENKNNETIPNARGPLQQLSQRQMGHYNSTYALQKKACYKHSATNTTSDVSQGSSNCLSFPMELVISPTIWKGITENLNCYYEDDCSCRNRKWPYLHMDTISKLRLKSLVKSIYDDKRNSNLFKPPSCPFDDEPPLSTCFLKPRKKRIKCKKRKGCCCKRNPSIVSLHLNWPKCGGSRKSSCCKKKKKRQARSPVRAACPYSAANSIQDSCPPTKTGTKAISLTLGNQKIVISLEDDPGVGCSVNKDLSCLVKSTQAIDEKPCRPRSRKRSISYNTRSSSSTRRPRHNTPKTCECLDKLKTKIAENLIRLISNKVTGCNESCKSRRTQSKVDTCTCTSSRVSNSTFEIDLDEEESRSCFQESPPRSRSRQKKSNPCCGCRKKKKSRQNICPPSWPDNHSRYKNVVISVNSGPPDKIRSCCCKNCSNEKKRYSSAGPPVEYVYLQEERTGSTNRAAVNSGSSSMNSQNDDRQYDNNSSGSANNRENIYQFRSKQGVFLQNETALALQPTILMENAREKHSHECKEKLEQAAPSPRIRNDFIPFDTKSEGTTISETSNLILEKSVTYLSNNKQNFKVSNDDDNFNRSTSKLICKLKKNYGEVRNMNENKNEFFYNETEKLSDNSTKYRYKYIPRITRYTKNSEDARNESLFSIRDQNVQQKCTENTVAKNYHLEDSKCDELNKLLLEIQSYWQMNSSNLNIFEDQGKFFDEREKEVDDGFVESINDDLDDADFWKNPGCPRSSENISIRN</sequence>
<feature type="region of interest" description="Disordered" evidence="1">
    <location>
        <begin position="398"/>
        <end position="427"/>
    </location>
</feature>
<name>A0AAW1UPT1_9CUCU</name>
<feature type="compositionally biased region" description="Low complexity" evidence="1">
    <location>
        <begin position="409"/>
        <end position="419"/>
    </location>
</feature>